<feature type="region of interest" description="Disordered" evidence="6">
    <location>
        <begin position="658"/>
        <end position="729"/>
    </location>
</feature>
<evidence type="ECO:0000256" key="5">
    <source>
        <dbReference type="SAM" id="Coils"/>
    </source>
</evidence>
<dbReference type="SUPFAM" id="SSF54534">
    <property type="entry name" value="FKBP-like"/>
    <property type="match status" value="1"/>
</dbReference>
<evidence type="ECO:0000256" key="1">
    <source>
        <dbReference type="ARBA" id="ARBA00004496"/>
    </source>
</evidence>
<protein>
    <submittedName>
        <fullName evidence="8">Aryl-hydrocarbon-interacting protein-like 1</fullName>
    </submittedName>
</protein>
<feature type="compositionally biased region" description="Polar residues" evidence="6">
    <location>
        <begin position="212"/>
        <end position="223"/>
    </location>
</feature>
<dbReference type="SUPFAM" id="SSF48452">
    <property type="entry name" value="TPR-like"/>
    <property type="match status" value="1"/>
</dbReference>
<organism evidence="8 9">
    <name type="scientific">Podarcis lilfordi</name>
    <name type="common">Lilford's wall lizard</name>
    <dbReference type="NCBI Taxonomy" id="74358"/>
    <lineage>
        <taxon>Eukaryota</taxon>
        <taxon>Metazoa</taxon>
        <taxon>Chordata</taxon>
        <taxon>Craniata</taxon>
        <taxon>Vertebrata</taxon>
        <taxon>Euteleostomi</taxon>
        <taxon>Lepidosauria</taxon>
        <taxon>Squamata</taxon>
        <taxon>Bifurcata</taxon>
        <taxon>Unidentata</taxon>
        <taxon>Episquamata</taxon>
        <taxon>Laterata</taxon>
        <taxon>Lacertibaenia</taxon>
        <taxon>Lacertidae</taxon>
        <taxon>Podarcis</taxon>
    </lineage>
</organism>
<feature type="compositionally biased region" description="Basic and acidic residues" evidence="6">
    <location>
        <begin position="741"/>
        <end position="769"/>
    </location>
</feature>
<dbReference type="InterPro" id="IPR006751">
    <property type="entry name" value="TAFII55_prot_cons_reg"/>
</dbReference>
<dbReference type="GO" id="GO:0005669">
    <property type="term" value="C:transcription factor TFIID complex"/>
    <property type="evidence" value="ECO:0007669"/>
    <property type="project" value="InterPro"/>
</dbReference>
<feature type="region of interest" description="Disordered" evidence="6">
    <location>
        <begin position="741"/>
        <end position="783"/>
    </location>
</feature>
<dbReference type="Pfam" id="PF23322">
    <property type="entry name" value="PPIase_AIP"/>
    <property type="match status" value="1"/>
</dbReference>
<dbReference type="SMART" id="SM01370">
    <property type="entry name" value="TAFII55_N"/>
    <property type="match status" value="1"/>
</dbReference>
<dbReference type="GO" id="GO:0005737">
    <property type="term" value="C:cytoplasm"/>
    <property type="evidence" value="ECO:0007669"/>
    <property type="project" value="UniProtKB-SubCell"/>
</dbReference>
<feature type="compositionally biased region" description="Basic and acidic residues" evidence="6">
    <location>
        <begin position="816"/>
        <end position="825"/>
    </location>
</feature>
<dbReference type="FunFam" id="1.25.40.10:FF:000052">
    <property type="entry name" value="Aryl-hydrocarbon-interacting protein-like 1"/>
    <property type="match status" value="1"/>
</dbReference>
<feature type="compositionally biased region" description="Basic and acidic residues" evidence="6">
    <location>
        <begin position="896"/>
        <end position="905"/>
    </location>
</feature>
<dbReference type="PANTHER" id="PTHR11242:SF1">
    <property type="entry name" value="PPIASE FKBP-TYPE DOMAIN-CONTAINING PROTEIN"/>
    <property type="match status" value="1"/>
</dbReference>
<keyword evidence="4" id="KW-0802">TPR repeat</keyword>
<feature type="region of interest" description="Disordered" evidence="6">
    <location>
        <begin position="203"/>
        <end position="232"/>
    </location>
</feature>
<evidence type="ECO:0000259" key="7">
    <source>
        <dbReference type="SMART" id="SM01370"/>
    </source>
</evidence>
<dbReference type="EMBL" id="OX395140">
    <property type="protein sequence ID" value="CAI5793619.1"/>
    <property type="molecule type" value="Genomic_DNA"/>
</dbReference>
<keyword evidence="2" id="KW-0963">Cytoplasm</keyword>
<sequence length="1181" mass="133401">MASTKQKMSKNKDDAPHELESQFILRLPPEHASTVRRAVQSGSVNLKDRLTIELHADGRHGIVRVDRAPLAAKLVDLPCITESLKTIDKKTFYKTADICQMLVCTVDGELYPTQEEPAPATTDAKTPSSTDVKANKKKDKDREKKFLWNHGITLPLKNVRKRRFRKTAKKKYIESPDVEKEVKRLLSTDAEAVGVRWEVIAEDETKDPDNHGSLTSLDISSPGLSGHKPSHGTAAIEHAELREMFKDVSSTSSDEEERDDLNIMDTEEDLARRLQCKLNESDGQQQENEGSNQMAMGIQKQIDNLKDKLQETQERRKRQEDLIMKVENLALKTRLQAVLDEFKQQEELEKQQLASLQEQLEALMENLPLIQITFHFQTLKDNFERTVIDDSRGPGIPMEIIVGKMFKIEVWETLLTSMRIGEVAEFWCDAIHTGMYALVSKGMRKIAEGKDPLEGQKHRCGMGNMFDYYTTGHADLDELQQTPQPLIFIMELFKVEDPSSYKRDTWAMNNEEKLLAVPKLHTEGNRLVLSRKFKEAAEKYQEAIICLRNIQAKEKPWDEDWMKLENLITPLVLNYCQCQLELGEYYEVLEHTTDLLQKNNENVKAYFKRAKAHAAVWNEKEARTDFLRVAHLDPSLTAAVRKELKLLGERMRKKHVEDRKKYKDLFQQPPPKGETEGRAMEETEKLSDSSLGSQTEEKNQETLRPERGREEGRWMGATEATEQGNLAEKEDGLLMKTDEMDKEDITPQKVREEEMGNKDKGMMESHSGDDLTGCETSGSKEQLEFGQWKLEEQRGKVEEINSGAWDQNREVDFPVLEEKDAERRAVPGSSGKELGGVAGNHVNSSVGEGLIEGPCEIGVGIGTENFPRETEGYEESCGKREAQTVELSGVQGDKGFGAKDPKDGVIVESPQESSEKDDFQILQEGSKTEASVSTEPREKVSSDWENCGGPRKENSTGEEKEPKKETKLGEKRREDNDHSIPEEETHCCEAGPEHCEGEADLEDFKRVATGDYVKITLDVRAKEVISLESQHAREEGGGHREVAGCREGGSEVGDRSRLRKDAQGDEVDQEWFKAEISFKADDLEMGMRGEDSKTEQADLQVRGEEPVAKTGREAELIVGQDSLWGNSEVSRKEDGDTEDISLATHCRGDKSEVLELTGSGAMGELNISTLRQRNLMKEETQ</sequence>
<evidence type="ECO:0000256" key="6">
    <source>
        <dbReference type="SAM" id="MobiDB-lite"/>
    </source>
</evidence>
<evidence type="ECO:0000313" key="9">
    <source>
        <dbReference type="Proteomes" id="UP001178461"/>
    </source>
</evidence>
<dbReference type="InterPro" id="IPR039663">
    <property type="entry name" value="AIP/AIPL1/TTC9"/>
</dbReference>
<dbReference type="Proteomes" id="UP001178461">
    <property type="component" value="Chromosome Z"/>
</dbReference>
<feature type="coiled-coil region" evidence="5">
    <location>
        <begin position="295"/>
        <end position="373"/>
    </location>
</feature>
<dbReference type="GO" id="GO:0003755">
    <property type="term" value="F:peptidyl-prolyl cis-trans isomerase activity"/>
    <property type="evidence" value="ECO:0007669"/>
    <property type="project" value="InterPro"/>
</dbReference>
<feature type="compositionally biased region" description="Basic and acidic residues" evidence="6">
    <location>
        <begin position="695"/>
        <end position="713"/>
    </location>
</feature>
<keyword evidence="9" id="KW-1185">Reference proteome</keyword>
<evidence type="ECO:0000313" key="8">
    <source>
        <dbReference type="EMBL" id="CAI5793619.1"/>
    </source>
</evidence>
<reference evidence="8" key="1">
    <citation type="submission" date="2022-12" db="EMBL/GenBank/DDBJ databases">
        <authorList>
            <person name="Alioto T."/>
            <person name="Alioto T."/>
            <person name="Gomez Garrido J."/>
        </authorList>
    </citation>
    <scope>NUCLEOTIDE SEQUENCE</scope>
</reference>
<feature type="region of interest" description="Disordered" evidence="6">
    <location>
        <begin position="1083"/>
        <end position="1107"/>
    </location>
</feature>
<dbReference type="Pfam" id="PF04658">
    <property type="entry name" value="TAFII55_N"/>
    <property type="match status" value="1"/>
</dbReference>
<feature type="region of interest" description="Disordered" evidence="6">
    <location>
        <begin position="860"/>
        <end position="990"/>
    </location>
</feature>
<keyword evidence="3" id="KW-0677">Repeat</keyword>
<dbReference type="InterPro" id="IPR046357">
    <property type="entry name" value="PPIase_dom_sf"/>
</dbReference>
<comment type="subcellular location">
    <subcellularLocation>
        <location evidence="1">Cytoplasm</location>
    </subcellularLocation>
</comment>
<feature type="region of interest" description="Disordered" evidence="6">
    <location>
        <begin position="1029"/>
        <end position="1066"/>
    </location>
</feature>
<feature type="domain" description="TAFII55 protein conserved region" evidence="7">
    <location>
        <begin position="19"/>
        <end position="194"/>
    </location>
</feature>
<proteinExistence type="predicted"/>
<dbReference type="InterPro" id="IPR056277">
    <property type="entry name" value="PPIase_AIP"/>
</dbReference>
<dbReference type="InterPro" id="IPR011990">
    <property type="entry name" value="TPR-like_helical_dom_sf"/>
</dbReference>
<dbReference type="CDD" id="cd08047">
    <property type="entry name" value="TAF7"/>
    <property type="match status" value="1"/>
</dbReference>
<name>A0AA35LDG1_9SAUR</name>
<keyword evidence="5" id="KW-0175">Coiled coil</keyword>
<evidence type="ECO:0000256" key="2">
    <source>
        <dbReference type="ARBA" id="ARBA00022490"/>
    </source>
</evidence>
<feature type="compositionally biased region" description="Basic and acidic residues" evidence="6">
    <location>
        <begin position="866"/>
        <end position="883"/>
    </location>
</feature>
<evidence type="ECO:0000256" key="4">
    <source>
        <dbReference type="ARBA" id="ARBA00022803"/>
    </source>
</evidence>
<dbReference type="Gene3D" id="3.10.50.40">
    <property type="match status" value="1"/>
</dbReference>
<accession>A0AA35LDG1</accession>
<gene>
    <name evidence="8" type="ORF">PODLI_1B001004</name>
</gene>
<dbReference type="AlphaFoldDB" id="A0AA35LDG1"/>
<feature type="compositionally biased region" description="Basic and acidic residues" evidence="6">
    <location>
        <begin position="673"/>
        <end position="687"/>
    </location>
</feature>
<feature type="compositionally biased region" description="Basic and acidic residues" evidence="6">
    <location>
        <begin position="1029"/>
        <end position="1063"/>
    </location>
</feature>
<dbReference type="PANTHER" id="PTHR11242">
    <property type="entry name" value="ARYL HYDROCARBON RECEPTOR INTERACTING PROTEIN RELATED"/>
    <property type="match status" value="1"/>
</dbReference>
<dbReference type="GO" id="GO:0006367">
    <property type="term" value="P:transcription initiation at RNA polymerase II promoter"/>
    <property type="evidence" value="ECO:0007669"/>
    <property type="project" value="InterPro"/>
</dbReference>
<feature type="region of interest" description="Disordered" evidence="6">
    <location>
        <begin position="114"/>
        <end position="141"/>
    </location>
</feature>
<dbReference type="Gene3D" id="1.25.40.10">
    <property type="entry name" value="Tetratricopeptide repeat domain"/>
    <property type="match status" value="1"/>
</dbReference>
<feature type="region of interest" description="Disordered" evidence="6">
    <location>
        <begin position="816"/>
        <end position="840"/>
    </location>
</feature>
<feature type="compositionally biased region" description="Polar residues" evidence="6">
    <location>
        <begin position="923"/>
        <end position="934"/>
    </location>
</feature>
<evidence type="ECO:0000256" key="3">
    <source>
        <dbReference type="ARBA" id="ARBA00022737"/>
    </source>
</evidence>
<feature type="compositionally biased region" description="Basic and acidic residues" evidence="6">
    <location>
        <begin position="950"/>
        <end position="990"/>
    </location>
</feature>